<evidence type="ECO:0000313" key="4">
    <source>
        <dbReference type="EMBL" id="MFD0958189.1"/>
    </source>
</evidence>
<dbReference type="Gene3D" id="3.40.720.10">
    <property type="entry name" value="Alkaline Phosphatase, subunit A"/>
    <property type="match status" value="1"/>
</dbReference>
<gene>
    <name evidence="4" type="ORF">ACFQ2I_02165</name>
</gene>
<dbReference type="EMBL" id="JBHTJZ010000004">
    <property type="protein sequence ID" value="MFD0958189.1"/>
    <property type="molecule type" value="Genomic_DNA"/>
</dbReference>
<evidence type="ECO:0000313" key="5">
    <source>
        <dbReference type="Proteomes" id="UP001596989"/>
    </source>
</evidence>
<protein>
    <submittedName>
        <fullName evidence="4">Sulfatase-like hydrolase/transferase</fullName>
    </submittedName>
</protein>
<dbReference type="PANTHER" id="PTHR45953:SF1">
    <property type="entry name" value="IDURONATE 2-SULFATASE"/>
    <property type="match status" value="1"/>
</dbReference>
<sequence>MSRPNIIMIMTDQHRGDFMGCMGSEIVATPHLDRMAEEGVLFTRAYCNSPLCVPSRMSMLAGTYPSQTQVFENSDYLRSDMPTIAHAMSLGGYDTVLCGRMHFVGPDQRHGYQKRLVGDITSSYPGGPSTPYGKLTGTAGQGLKSIRNAGPGTSPVIQYDEQVTQACEQFLNDHQEADRPFFLTVGYYGPHHPYVCPEPYYDAALAAIESDKDRLIPKDDEMQHSWLESWRKRLKADEISDEQLKKARACYAGLVSLMDQHVGRVLKAAEAQSRDTIIIYTSDHGDMAGDRGMFWKRNFYEGAVRVPMIWKEHSGNNASTKRIAKSLRVDVPVSLIDLAPTFSRIGEAPSLPQAAGEDLCGLLANALNDAYRVRWSARPFYCELATKQDTAIRVVIRGQMKLVAFHDSREMLMFDLERDPMERHNVIRDPAYAVFKEELEALVEQEWDSSEIVRSINLKQQEQQFMKTWAEQVGMGKLDLWDYEAE</sequence>
<keyword evidence="5" id="KW-1185">Reference proteome</keyword>
<dbReference type="PANTHER" id="PTHR45953">
    <property type="entry name" value="IDURONATE 2-SULFATASE"/>
    <property type="match status" value="1"/>
</dbReference>
<dbReference type="Proteomes" id="UP001596989">
    <property type="component" value="Unassembled WGS sequence"/>
</dbReference>
<accession>A0ABW3HLB1</accession>
<name>A0ABW3HLB1_9BACL</name>
<keyword evidence="2" id="KW-0378">Hydrolase</keyword>
<organism evidence="4 5">
    <name type="scientific">Paenibacillus chungangensis</name>
    <dbReference type="NCBI Taxonomy" id="696535"/>
    <lineage>
        <taxon>Bacteria</taxon>
        <taxon>Bacillati</taxon>
        <taxon>Bacillota</taxon>
        <taxon>Bacilli</taxon>
        <taxon>Bacillales</taxon>
        <taxon>Paenibacillaceae</taxon>
        <taxon>Paenibacillus</taxon>
    </lineage>
</organism>
<dbReference type="InterPro" id="IPR000917">
    <property type="entry name" value="Sulfatase_N"/>
</dbReference>
<evidence type="ECO:0000256" key="2">
    <source>
        <dbReference type="ARBA" id="ARBA00022801"/>
    </source>
</evidence>
<dbReference type="Pfam" id="PF00884">
    <property type="entry name" value="Sulfatase"/>
    <property type="match status" value="1"/>
</dbReference>
<dbReference type="SUPFAM" id="SSF53649">
    <property type="entry name" value="Alkaline phosphatase-like"/>
    <property type="match status" value="1"/>
</dbReference>
<dbReference type="InterPro" id="IPR017850">
    <property type="entry name" value="Alkaline_phosphatase_core_sf"/>
</dbReference>
<evidence type="ECO:0000256" key="1">
    <source>
        <dbReference type="ARBA" id="ARBA00022723"/>
    </source>
</evidence>
<dbReference type="RefSeq" id="WP_377561842.1">
    <property type="nucleotide sequence ID" value="NZ_JBHTJZ010000004.1"/>
</dbReference>
<comment type="caution">
    <text evidence="4">The sequence shown here is derived from an EMBL/GenBank/DDBJ whole genome shotgun (WGS) entry which is preliminary data.</text>
</comment>
<keyword evidence="1" id="KW-0479">Metal-binding</keyword>
<feature type="domain" description="Sulfatase N-terminal" evidence="3">
    <location>
        <begin position="4"/>
        <end position="343"/>
    </location>
</feature>
<proteinExistence type="predicted"/>
<reference evidence="5" key="1">
    <citation type="journal article" date="2019" name="Int. J. Syst. Evol. Microbiol.">
        <title>The Global Catalogue of Microorganisms (GCM) 10K type strain sequencing project: providing services to taxonomists for standard genome sequencing and annotation.</title>
        <authorList>
            <consortium name="The Broad Institute Genomics Platform"/>
            <consortium name="The Broad Institute Genome Sequencing Center for Infectious Disease"/>
            <person name="Wu L."/>
            <person name="Ma J."/>
        </authorList>
    </citation>
    <scope>NUCLEOTIDE SEQUENCE [LARGE SCALE GENOMIC DNA]</scope>
    <source>
        <strain evidence="5">CCUG 59129</strain>
    </source>
</reference>
<evidence type="ECO:0000259" key="3">
    <source>
        <dbReference type="Pfam" id="PF00884"/>
    </source>
</evidence>